<dbReference type="InterPro" id="IPR023370">
    <property type="entry name" value="TrmO-like_N"/>
</dbReference>
<dbReference type="InterPro" id="IPR036413">
    <property type="entry name" value="YaeB-like_sf"/>
</dbReference>
<dbReference type="InterPro" id="IPR036414">
    <property type="entry name" value="YaeB_N_sf"/>
</dbReference>
<name>A0ABT1ECP3_9FIRM</name>
<keyword evidence="5" id="KW-1185">Reference proteome</keyword>
<keyword evidence="4" id="KW-0489">Methyltransferase</keyword>
<dbReference type="EMBL" id="JAMZFW010000034">
    <property type="protein sequence ID" value="MCP1103624.1"/>
    <property type="molecule type" value="Genomic_DNA"/>
</dbReference>
<feature type="domain" description="TsaA-like" evidence="3">
    <location>
        <begin position="6"/>
        <end position="130"/>
    </location>
</feature>
<comment type="caution">
    <text evidence="4">The sequence shown here is derived from an EMBL/GenBank/DDBJ whole genome shotgun (WGS) entry which is preliminary data.</text>
</comment>
<dbReference type="RefSeq" id="WP_262067394.1">
    <property type="nucleotide sequence ID" value="NZ_JAMXOD010000034.1"/>
</dbReference>
<dbReference type="PROSITE" id="PS51668">
    <property type="entry name" value="TSAA_2"/>
    <property type="match status" value="1"/>
</dbReference>
<keyword evidence="4" id="KW-0808">Transferase</keyword>
<evidence type="ECO:0000256" key="2">
    <source>
        <dbReference type="ARBA" id="ARBA00033753"/>
    </source>
</evidence>
<comment type="similarity">
    <text evidence="2">Belongs to the tRNA methyltransferase O family.</text>
</comment>
<dbReference type="CDD" id="cd09281">
    <property type="entry name" value="UPF0066"/>
    <property type="match status" value="1"/>
</dbReference>
<keyword evidence="1" id="KW-0949">S-adenosyl-L-methionine</keyword>
<organism evidence="4 5">
    <name type="scientific">Aequitasia blattaphilus</name>
    <dbReference type="NCBI Taxonomy" id="2949332"/>
    <lineage>
        <taxon>Bacteria</taxon>
        <taxon>Bacillati</taxon>
        <taxon>Bacillota</taxon>
        <taxon>Clostridia</taxon>
        <taxon>Lachnospirales</taxon>
        <taxon>Lachnospiraceae</taxon>
        <taxon>Aequitasia</taxon>
    </lineage>
</organism>
<evidence type="ECO:0000313" key="4">
    <source>
        <dbReference type="EMBL" id="MCP1103624.1"/>
    </source>
</evidence>
<accession>A0ABT1ECP3</accession>
<gene>
    <name evidence="4" type="ORF">NK125_14575</name>
</gene>
<evidence type="ECO:0000313" key="5">
    <source>
        <dbReference type="Proteomes" id="UP001523566"/>
    </source>
</evidence>
<dbReference type="InterPro" id="IPR040372">
    <property type="entry name" value="YaeB-like"/>
</dbReference>
<reference evidence="4 5" key="1">
    <citation type="journal article" date="2022" name="Genome Biol. Evol.">
        <title>Host diet, physiology and behaviors set the stage for Lachnospiraceae cladogenesis.</title>
        <authorList>
            <person name="Vera-Ponce De Leon A."/>
            <person name="Schneider M."/>
            <person name="Jahnes B.C."/>
            <person name="Sadowski V."/>
            <person name="Camuy-Velez L.A."/>
            <person name="Duan J."/>
            <person name="Sabree Z.L."/>
        </authorList>
    </citation>
    <scope>NUCLEOTIDE SEQUENCE [LARGE SCALE GENOMIC DNA]</scope>
    <source>
        <strain evidence="4 5">PAL113</strain>
    </source>
</reference>
<dbReference type="GO" id="GO:0008168">
    <property type="term" value="F:methyltransferase activity"/>
    <property type="evidence" value="ECO:0007669"/>
    <property type="project" value="UniProtKB-KW"/>
</dbReference>
<dbReference type="GO" id="GO:0032259">
    <property type="term" value="P:methylation"/>
    <property type="evidence" value="ECO:0007669"/>
    <property type="project" value="UniProtKB-KW"/>
</dbReference>
<dbReference type="Proteomes" id="UP001523566">
    <property type="component" value="Unassembled WGS sequence"/>
</dbReference>
<dbReference type="Pfam" id="PF01980">
    <property type="entry name" value="TrmO_N"/>
    <property type="match status" value="1"/>
</dbReference>
<proteinExistence type="inferred from homology"/>
<dbReference type="SUPFAM" id="SSF118196">
    <property type="entry name" value="YaeB-like"/>
    <property type="match status" value="1"/>
</dbReference>
<evidence type="ECO:0000259" key="3">
    <source>
        <dbReference type="PROSITE" id="PS51668"/>
    </source>
</evidence>
<sequence>MSNFQVQQVGVFQVNEEGMFIQLEPQYILALQGLDGFSHLSVLWWFSDFDQEEMRQIYETPQPYKGAPEVMGTFATRGPIRPNPLALTTVQIIYVDYEKGLIQIAYTDANDGTPVLDIKPYTPSNDRVENPEVPKWCSDWPMSYETSGEFDWESVFNF</sequence>
<dbReference type="PANTHER" id="PTHR12818:SF0">
    <property type="entry name" value="TRNA (ADENINE(37)-N6)-METHYLTRANSFERASE"/>
    <property type="match status" value="1"/>
</dbReference>
<evidence type="ECO:0000256" key="1">
    <source>
        <dbReference type="ARBA" id="ARBA00022691"/>
    </source>
</evidence>
<protein>
    <submittedName>
        <fullName evidence="4">SAM-dependent methyltransferase</fullName>
    </submittedName>
</protein>
<dbReference type="Gene3D" id="2.40.30.70">
    <property type="entry name" value="YaeB-like"/>
    <property type="match status" value="1"/>
</dbReference>
<dbReference type="PANTHER" id="PTHR12818">
    <property type="entry name" value="TRNA (ADENINE(37)-N6)-METHYLTRANSFERASE"/>
    <property type="match status" value="1"/>
</dbReference>